<protein>
    <submittedName>
        <fullName evidence="2">Uncharacterized protein</fullName>
    </submittedName>
</protein>
<organism evidence="2 3">
    <name type="scientific">Hymenobacter saemangeumensis</name>
    <dbReference type="NCBI Taxonomy" id="1084522"/>
    <lineage>
        <taxon>Bacteria</taxon>
        <taxon>Pseudomonadati</taxon>
        <taxon>Bacteroidota</taxon>
        <taxon>Cytophagia</taxon>
        <taxon>Cytophagales</taxon>
        <taxon>Hymenobacteraceae</taxon>
        <taxon>Hymenobacter</taxon>
    </lineage>
</organism>
<keyword evidence="1" id="KW-1133">Transmembrane helix</keyword>
<dbReference type="EMBL" id="BAABGZ010000076">
    <property type="protein sequence ID" value="GAA4366747.1"/>
    <property type="molecule type" value="Genomic_DNA"/>
</dbReference>
<dbReference type="RefSeq" id="WP_345237722.1">
    <property type="nucleotide sequence ID" value="NZ_BAABGZ010000076.1"/>
</dbReference>
<reference evidence="3" key="1">
    <citation type="journal article" date="2019" name="Int. J. Syst. Evol. Microbiol.">
        <title>The Global Catalogue of Microorganisms (GCM) 10K type strain sequencing project: providing services to taxonomists for standard genome sequencing and annotation.</title>
        <authorList>
            <consortium name="The Broad Institute Genomics Platform"/>
            <consortium name="The Broad Institute Genome Sequencing Center for Infectious Disease"/>
            <person name="Wu L."/>
            <person name="Ma J."/>
        </authorList>
    </citation>
    <scope>NUCLEOTIDE SEQUENCE [LARGE SCALE GENOMIC DNA]</scope>
    <source>
        <strain evidence="3">JCM 17923</strain>
    </source>
</reference>
<accession>A0ABP8IQD9</accession>
<keyword evidence="1" id="KW-0472">Membrane</keyword>
<evidence type="ECO:0000256" key="1">
    <source>
        <dbReference type="SAM" id="Phobius"/>
    </source>
</evidence>
<gene>
    <name evidence="2" type="ORF">GCM10023185_38130</name>
</gene>
<proteinExistence type="predicted"/>
<sequence length="57" mass="6318">MMPFVAPEIFPAGLTTLSTQEWLHGLAITAGQILVVVALLRASYLLVRFVDKHPKQQ</sequence>
<keyword evidence="3" id="KW-1185">Reference proteome</keyword>
<keyword evidence="1" id="KW-0812">Transmembrane</keyword>
<feature type="transmembrane region" description="Helical" evidence="1">
    <location>
        <begin position="22"/>
        <end position="47"/>
    </location>
</feature>
<name>A0ABP8IQD9_9BACT</name>
<evidence type="ECO:0000313" key="3">
    <source>
        <dbReference type="Proteomes" id="UP001501153"/>
    </source>
</evidence>
<comment type="caution">
    <text evidence="2">The sequence shown here is derived from an EMBL/GenBank/DDBJ whole genome shotgun (WGS) entry which is preliminary data.</text>
</comment>
<dbReference type="Proteomes" id="UP001501153">
    <property type="component" value="Unassembled WGS sequence"/>
</dbReference>
<evidence type="ECO:0000313" key="2">
    <source>
        <dbReference type="EMBL" id="GAA4366747.1"/>
    </source>
</evidence>